<evidence type="ECO:0000256" key="1">
    <source>
        <dbReference type="SAM" id="MobiDB-lite"/>
    </source>
</evidence>
<gene>
    <name evidence="2" type="ORF">CcCBS67573_g03144</name>
</gene>
<sequence>MSPNTNASAAAIDDMHPGVARDQINQTHNVSEVASSGLPQPPAQEKKPVSEDMYPAGIRAIENMGTPEQVSQLHKMEQGISGTSVAVNIPGTGDVPVTVTLQSDVARFLAEILRADPAISRNKTLKFEGDRFTFNQAREIVSKAVIHVPGVKSTFSTTFTAVDTLEKRFETAEGYERAQLQMLLATVRGQGLLSHKHNKLFPNVKPTSAKEYIATLF</sequence>
<dbReference type="OrthoDB" id="2109383at2759"/>
<accession>A0A507FJU0</accession>
<organism evidence="2 3">
    <name type="scientific">Chytriomyces confervae</name>
    <dbReference type="NCBI Taxonomy" id="246404"/>
    <lineage>
        <taxon>Eukaryota</taxon>
        <taxon>Fungi</taxon>
        <taxon>Fungi incertae sedis</taxon>
        <taxon>Chytridiomycota</taxon>
        <taxon>Chytridiomycota incertae sedis</taxon>
        <taxon>Chytridiomycetes</taxon>
        <taxon>Chytridiales</taxon>
        <taxon>Chytriomycetaceae</taxon>
        <taxon>Chytriomyces</taxon>
    </lineage>
</organism>
<feature type="compositionally biased region" description="Polar residues" evidence="1">
    <location>
        <begin position="23"/>
        <end position="38"/>
    </location>
</feature>
<keyword evidence="3" id="KW-1185">Reference proteome</keyword>
<protein>
    <submittedName>
        <fullName evidence="2">Uncharacterized protein</fullName>
    </submittedName>
</protein>
<dbReference type="EMBL" id="QEAP01000076">
    <property type="protein sequence ID" value="TPX75576.1"/>
    <property type="molecule type" value="Genomic_DNA"/>
</dbReference>
<dbReference type="Gene3D" id="3.40.50.720">
    <property type="entry name" value="NAD(P)-binding Rossmann-like Domain"/>
    <property type="match status" value="1"/>
</dbReference>
<evidence type="ECO:0000313" key="3">
    <source>
        <dbReference type="Proteomes" id="UP000320333"/>
    </source>
</evidence>
<feature type="region of interest" description="Disordered" evidence="1">
    <location>
        <begin position="1"/>
        <end position="50"/>
    </location>
</feature>
<evidence type="ECO:0000313" key="2">
    <source>
        <dbReference type="EMBL" id="TPX75576.1"/>
    </source>
</evidence>
<proteinExistence type="predicted"/>
<reference evidence="2 3" key="1">
    <citation type="journal article" date="2019" name="Sci. Rep.">
        <title>Comparative genomics of chytrid fungi reveal insights into the obligate biotrophic and pathogenic lifestyle of Synchytrium endobioticum.</title>
        <authorList>
            <person name="van de Vossenberg B.T.L.H."/>
            <person name="Warris S."/>
            <person name="Nguyen H.D.T."/>
            <person name="van Gent-Pelzer M.P.E."/>
            <person name="Joly D.L."/>
            <person name="van de Geest H.C."/>
            <person name="Bonants P.J.M."/>
            <person name="Smith D.S."/>
            <person name="Levesque C.A."/>
            <person name="van der Lee T.A.J."/>
        </authorList>
    </citation>
    <scope>NUCLEOTIDE SEQUENCE [LARGE SCALE GENOMIC DNA]</scope>
    <source>
        <strain evidence="2 3">CBS 675.73</strain>
    </source>
</reference>
<dbReference type="Proteomes" id="UP000320333">
    <property type="component" value="Unassembled WGS sequence"/>
</dbReference>
<comment type="caution">
    <text evidence="2">The sequence shown here is derived from an EMBL/GenBank/DDBJ whole genome shotgun (WGS) entry which is preliminary data.</text>
</comment>
<dbReference type="Gene3D" id="3.90.25.10">
    <property type="entry name" value="UDP-galactose 4-epimerase, domain 1"/>
    <property type="match status" value="1"/>
</dbReference>
<name>A0A507FJU0_9FUNG</name>
<dbReference type="AlphaFoldDB" id="A0A507FJU0"/>